<accession>A0ABV0QN13</accession>
<evidence type="ECO:0000256" key="4">
    <source>
        <dbReference type="SAM" id="SignalP"/>
    </source>
</evidence>
<keyword evidence="8" id="KW-1185">Reference proteome</keyword>
<dbReference type="Proteomes" id="UP001434883">
    <property type="component" value="Unassembled WGS sequence"/>
</dbReference>
<gene>
    <name evidence="7" type="ORF">XENOCAPTIV_026053</name>
</gene>
<evidence type="ECO:0000313" key="7">
    <source>
        <dbReference type="EMBL" id="MEQ2197234.1"/>
    </source>
</evidence>
<dbReference type="SMART" id="SM00181">
    <property type="entry name" value="EGF"/>
    <property type="match status" value="1"/>
</dbReference>
<sequence length="164" mass="18709">MCPKIFYLCVKLFSAMQIASSADLQPGMPNVCTNQEVSMLGIRQPCVKGFTRMVKVWKQGCTGHRWCVGYERRTTYYTAYRQAYSMDFHTVYQCCPGWTQKNNEMGCLHRVCSANACLNGGRCVEMGNHVCRCPLGFKGLQCQYGNYFNFTFKNTDQINKCSGF</sequence>
<evidence type="ECO:0000313" key="8">
    <source>
        <dbReference type="Proteomes" id="UP001434883"/>
    </source>
</evidence>
<comment type="caution">
    <text evidence="3">Lacks conserved residue(s) required for the propagation of feature annotation.</text>
</comment>
<dbReference type="PROSITE" id="PS50026">
    <property type="entry name" value="EGF_3"/>
    <property type="match status" value="1"/>
</dbReference>
<feature type="disulfide bond" evidence="3">
    <location>
        <begin position="133"/>
        <end position="142"/>
    </location>
</feature>
<comment type="caution">
    <text evidence="7">The sequence shown here is derived from an EMBL/GenBank/DDBJ whole genome shotgun (WGS) entry which is preliminary data.</text>
</comment>
<organism evidence="7 8">
    <name type="scientific">Xenoophorus captivus</name>
    <dbReference type="NCBI Taxonomy" id="1517983"/>
    <lineage>
        <taxon>Eukaryota</taxon>
        <taxon>Metazoa</taxon>
        <taxon>Chordata</taxon>
        <taxon>Craniata</taxon>
        <taxon>Vertebrata</taxon>
        <taxon>Euteleostomi</taxon>
        <taxon>Actinopterygii</taxon>
        <taxon>Neopterygii</taxon>
        <taxon>Teleostei</taxon>
        <taxon>Neoteleostei</taxon>
        <taxon>Acanthomorphata</taxon>
        <taxon>Ovalentaria</taxon>
        <taxon>Atherinomorphae</taxon>
        <taxon>Cyprinodontiformes</taxon>
        <taxon>Goodeidae</taxon>
        <taxon>Xenoophorus</taxon>
    </lineage>
</organism>
<keyword evidence="3" id="KW-0245">EGF-like domain</keyword>
<feature type="chain" id="PRO_5047143104" description="EGF-like domain-containing protein" evidence="4">
    <location>
        <begin position="22"/>
        <end position="164"/>
    </location>
</feature>
<dbReference type="InterPro" id="IPR000742">
    <property type="entry name" value="EGF"/>
</dbReference>
<keyword evidence="1 4" id="KW-0732">Signal</keyword>
<dbReference type="Gene3D" id="2.10.25.10">
    <property type="entry name" value="Laminin"/>
    <property type="match status" value="1"/>
</dbReference>
<feature type="signal peptide" evidence="4">
    <location>
        <begin position="1"/>
        <end position="21"/>
    </location>
</feature>
<evidence type="ECO:0000259" key="5">
    <source>
        <dbReference type="PROSITE" id="PS50026"/>
    </source>
</evidence>
<evidence type="ECO:0008006" key="9">
    <source>
        <dbReference type="Google" id="ProtNLM"/>
    </source>
</evidence>
<name>A0ABV0QN13_9TELE</name>
<dbReference type="PROSITE" id="PS01186">
    <property type="entry name" value="EGF_2"/>
    <property type="match status" value="1"/>
</dbReference>
<dbReference type="SUPFAM" id="SSF57196">
    <property type="entry name" value="EGF/Laminin"/>
    <property type="match status" value="1"/>
</dbReference>
<proteinExistence type="predicted"/>
<reference evidence="7 8" key="1">
    <citation type="submission" date="2021-06" db="EMBL/GenBank/DDBJ databases">
        <authorList>
            <person name="Palmer J.M."/>
        </authorList>
    </citation>
    <scope>NUCLEOTIDE SEQUENCE [LARGE SCALE GENOMIC DNA]</scope>
    <source>
        <strain evidence="7 8">XC_2019</strain>
        <tissue evidence="7">Muscle</tissue>
    </source>
</reference>
<dbReference type="Pfam" id="PF07546">
    <property type="entry name" value="EMI"/>
    <property type="match status" value="1"/>
</dbReference>
<feature type="domain" description="EMI" evidence="6">
    <location>
        <begin position="28"/>
        <end position="109"/>
    </location>
</feature>
<dbReference type="PROSITE" id="PS51041">
    <property type="entry name" value="EMI"/>
    <property type="match status" value="1"/>
</dbReference>
<dbReference type="InterPro" id="IPR011489">
    <property type="entry name" value="EMI_domain"/>
</dbReference>
<keyword evidence="2 3" id="KW-1015">Disulfide bond</keyword>
<evidence type="ECO:0000256" key="2">
    <source>
        <dbReference type="ARBA" id="ARBA00023157"/>
    </source>
</evidence>
<dbReference type="CDD" id="cd00054">
    <property type="entry name" value="EGF_CA"/>
    <property type="match status" value="1"/>
</dbReference>
<dbReference type="EMBL" id="JAHRIN010017444">
    <property type="protein sequence ID" value="MEQ2197234.1"/>
    <property type="molecule type" value="Genomic_DNA"/>
</dbReference>
<dbReference type="Pfam" id="PF00008">
    <property type="entry name" value="EGF"/>
    <property type="match status" value="1"/>
</dbReference>
<dbReference type="PROSITE" id="PS00022">
    <property type="entry name" value="EGF_1"/>
    <property type="match status" value="1"/>
</dbReference>
<feature type="domain" description="EGF-like" evidence="5">
    <location>
        <begin position="108"/>
        <end position="143"/>
    </location>
</feature>
<evidence type="ECO:0000256" key="1">
    <source>
        <dbReference type="ARBA" id="ARBA00022729"/>
    </source>
</evidence>
<evidence type="ECO:0000256" key="3">
    <source>
        <dbReference type="PROSITE-ProRule" id="PRU00076"/>
    </source>
</evidence>
<protein>
    <recommendedName>
        <fullName evidence="9">EGF-like domain-containing protein</fullName>
    </recommendedName>
</protein>
<evidence type="ECO:0000259" key="6">
    <source>
        <dbReference type="PROSITE" id="PS51041"/>
    </source>
</evidence>